<reference evidence="1" key="5">
    <citation type="submission" date="2025-09" db="UniProtKB">
        <authorList>
            <consortium name="Ensembl"/>
        </authorList>
    </citation>
    <scope>IDENTIFICATION</scope>
</reference>
<reference evidence="1" key="3">
    <citation type="submission" date="2020-05" db="EMBL/GenBank/DDBJ databases">
        <title>Electrophorus electricus (electric eel) genome, fEleEle1, primary haplotype.</title>
        <authorList>
            <person name="Myers G."/>
            <person name="Meyer A."/>
            <person name="Fedrigo O."/>
            <person name="Formenti G."/>
            <person name="Rhie A."/>
            <person name="Tracey A."/>
            <person name="Sims Y."/>
            <person name="Jarvis E.D."/>
        </authorList>
    </citation>
    <scope>NUCLEOTIDE SEQUENCE [LARGE SCALE GENOMIC DNA]</scope>
</reference>
<sequence>MHEKTTFGKEARNKMDKQKMETEKRALQMYICVVLNSKGGALIWNITNTDYSYNELGIGQDLEQCLNTLIYPLHSLSSLLMLMQ</sequence>
<evidence type="ECO:0000313" key="2">
    <source>
        <dbReference type="Proteomes" id="UP000314983"/>
    </source>
</evidence>
<protein>
    <submittedName>
        <fullName evidence="1">Uncharacterized protein</fullName>
    </submittedName>
</protein>
<reference evidence="2" key="2">
    <citation type="journal article" date="2017" name="Sci. Adv.">
        <title>A tail of two voltages: Proteomic comparison of the three electric organs of the electric eel.</title>
        <authorList>
            <person name="Traeger L.L."/>
            <person name="Sabat G."/>
            <person name="Barrett-Wilt G.A."/>
            <person name="Wells G.B."/>
            <person name="Sussman M.R."/>
        </authorList>
    </citation>
    <scope>NUCLEOTIDE SEQUENCE [LARGE SCALE GENOMIC DNA]</scope>
</reference>
<dbReference type="GeneTree" id="ENSGT00970000196867"/>
<dbReference type="Ensembl" id="ENSEEET00000017615.2">
    <property type="protein sequence ID" value="ENSEEEP00000017418.2"/>
    <property type="gene ID" value="ENSEEEG00000008617.2"/>
</dbReference>
<keyword evidence="2" id="KW-1185">Reference proteome</keyword>
<reference evidence="2" key="1">
    <citation type="journal article" date="2014" name="Science">
        <title>Nonhuman genetics. Genomic basis for the convergent evolution of electric organs.</title>
        <authorList>
            <person name="Gallant J.R."/>
            <person name="Traeger L.L."/>
            <person name="Volkening J.D."/>
            <person name="Moffett H."/>
            <person name="Chen P.H."/>
            <person name="Novina C.D."/>
            <person name="Phillips G.N.Jr."/>
            <person name="Anand R."/>
            <person name="Wells G.B."/>
            <person name="Pinch M."/>
            <person name="Guth R."/>
            <person name="Unguez G.A."/>
            <person name="Albert J.S."/>
            <person name="Zakon H.H."/>
            <person name="Samanta M.P."/>
            <person name="Sussman M.R."/>
        </authorList>
    </citation>
    <scope>NUCLEOTIDE SEQUENCE [LARGE SCALE GENOMIC DNA]</scope>
</reference>
<organism evidence="1 2">
    <name type="scientific">Electrophorus electricus</name>
    <name type="common">Electric eel</name>
    <name type="synonym">Gymnotus electricus</name>
    <dbReference type="NCBI Taxonomy" id="8005"/>
    <lineage>
        <taxon>Eukaryota</taxon>
        <taxon>Metazoa</taxon>
        <taxon>Chordata</taxon>
        <taxon>Craniata</taxon>
        <taxon>Vertebrata</taxon>
        <taxon>Euteleostomi</taxon>
        <taxon>Actinopterygii</taxon>
        <taxon>Neopterygii</taxon>
        <taxon>Teleostei</taxon>
        <taxon>Ostariophysi</taxon>
        <taxon>Gymnotiformes</taxon>
        <taxon>Gymnotoidei</taxon>
        <taxon>Gymnotidae</taxon>
        <taxon>Electrophorus</taxon>
    </lineage>
</organism>
<proteinExistence type="predicted"/>
<evidence type="ECO:0000313" key="1">
    <source>
        <dbReference type="Ensembl" id="ENSEEEP00000017418.2"/>
    </source>
</evidence>
<dbReference type="AlphaFoldDB" id="A0A4W4EYK7"/>
<accession>A0A4W4EYK7</accession>
<dbReference type="Proteomes" id="UP000314983">
    <property type="component" value="Chromosome 12"/>
</dbReference>
<name>A0A4W4EYK7_ELEEL</name>
<reference evidence="1" key="4">
    <citation type="submission" date="2025-08" db="UniProtKB">
        <authorList>
            <consortium name="Ensembl"/>
        </authorList>
    </citation>
    <scope>IDENTIFICATION</scope>
</reference>